<reference evidence="1" key="2">
    <citation type="submission" date="2025-09" db="UniProtKB">
        <authorList>
            <consortium name="Ensembl"/>
        </authorList>
    </citation>
    <scope>IDENTIFICATION</scope>
</reference>
<dbReference type="Gene3D" id="3.40.50.150">
    <property type="entry name" value="Vaccinia Virus protein VP39"/>
    <property type="match status" value="1"/>
</dbReference>
<sequence length="380" mass="42155">MAFCFNFPVELDPDPARVFSTTSVERFEKNGEREEVPEKKEAAAWEILWPSETMKLLAGLSTHCYHLPCGSHLHWVQSEGETKLGKETVVGSGRVDLCISSHKELEREDSKKEIDCEFRVEQNVHRTWDNLRSCGAKTKKEDSSAGIQVWDVIPGVYEGGMAVWEGTRDLLAFLSRPVGRACQLLYGCRLLDMGCGLGLLGSFGLLCGAQQVHFQEDTNRLRKKDKKSKIVNVKNIDSEEGTSCIGTAQPVDEISQARPPSTSLLSRCRFFAGDWSAMAQLLAGEYYDVVLSAETMYRFSEFPALLGLLHDHLCPGGLALLAGKAHYFGTGGGTTSLAEKAQHWGFKVHTRPVPLPCGLRRELNDIIMPMTYQARAAQRA</sequence>
<protein>
    <recommendedName>
        <fullName evidence="3">Histidine protein methyltransferase 1 homolog</fullName>
    </recommendedName>
</protein>
<evidence type="ECO:0000313" key="1">
    <source>
        <dbReference type="Ensembl" id="ENSEBUP00000003335.1"/>
    </source>
</evidence>
<dbReference type="CDD" id="cd02440">
    <property type="entry name" value="AdoMet_MTases"/>
    <property type="match status" value="1"/>
</dbReference>
<dbReference type="Ensembl" id="ENSEBUT00000003704.1">
    <property type="protein sequence ID" value="ENSEBUP00000003335.1"/>
    <property type="gene ID" value="ENSEBUG00000002414.1"/>
</dbReference>
<dbReference type="InterPro" id="IPR029063">
    <property type="entry name" value="SAM-dependent_MTases_sf"/>
</dbReference>
<keyword evidence="2" id="KW-1185">Reference proteome</keyword>
<dbReference type="Proteomes" id="UP000694388">
    <property type="component" value="Unplaced"/>
</dbReference>
<reference evidence="1" key="1">
    <citation type="submission" date="2025-08" db="UniProtKB">
        <authorList>
            <consortium name="Ensembl"/>
        </authorList>
    </citation>
    <scope>IDENTIFICATION</scope>
</reference>
<evidence type="ECO:0008006" key="3">
    <source>
        <dbReference type="Google" id="ProtNLM"/>
    </source>
</evidence>
<evidence type="ECO:0000313" key="2">
    <source>
        <dbReference type="Proteomes" id="UP000694388"/>
    </source>
</evidence>
<accession>A0A8C4N9G8</accession>
<organism evidence="1 2">
    <name type="scientific">Eptatretus burgeri</name>
    <name type="common">Inshore hagfish</name>
    <dbReference type="NCBI Taxonomy" id="7764"/>
    <lineage>
        <taxon>Eukaryota</taxon>
        <taxon>Metazoa</taxon>
        <taxon>Chordata</taxon>
        <taxon>Craniata</taxon>
        <taxon>Vertebrata</taxon>
        <taxon>Cyclostomata</taxon>
        <taxon>Myxini</taxon>
        <taxon>Myxiniformes</taxon>
        <taxon>Myxinidae</taxon>
        <taxon>Eptatretinae</taxon>
        <taxon>Eptatretus</taxon>
    </lineage>
</organism>
<dbReference type="GeneTree" id="ENSGT00390000000464"/>
<name>A0A8C4N9G8_EPTBU</name>
<dbReference type="AlphaFoldDB" id="A0A8C4N9G8"/>
<dbReference type="SUPFAM" id="SSF53335">
    <property type="entry name" value="S-adenosyl-L-methionine-dependent methyltransferases"/>
    <property type="match status" value="1"/>
</dbReference>
<proteinExistence type="predicted"/>